<reference evidence="2 3" key="1">
    <citation type="submission" date="2018-06" db="EMBL/GenBank/DDBJ databases">
        <authorList>
            <consortium name="Pathogen Informatics"/>
            <person name="Doyle S."/>
        </authorList>
    </citation>
    <scope>NUCLEOTIDE SEQUENCE [LARGE SCALE GENOMIC DNA]</scope>
    <source>
        <strain evidence="2 3">NCTC10738</strain>
    </source>
</reference>
<dbReference type="Pfam" id="PF13503">
    <property type="entry name" value="DUF4123"/>
    <property type="match status" value="1"/>
</dbReference>
<feature type="domain" description="DUF4123" evidence="1">
    <location>
        <begin position="13"/>
        <end position="132"/>
    </location>
</feature>
<evidence type="ECO:0000259" key="1">
    <source>
        <dbReference type="Pfam" id="PF13503"/>
    </source>
</evidence>
<accession>A0A379Z177</accession>
<dbReference type="InterPro" id="IPR025391">
    <property type="entry name" value="DUF4123"/>
</dbReference>
<protein>
    <recommendedName>
        <fullName evidence="1">DUF4123 domain-containing protein</fullName>
    </recommendedName>
</protein>
<name>A0A1S2TH63_9GAMM</name>
<proteinExistence type="predicted"/>
<dbReference type="AlphaFoldDB" id="A0A1S2TH63"/>
<dbReference type="RefSeq" id="WP_071477088.1">
    <property type="nucleotide sequence ID" value="NZ_JADZHC010000041.1"/>
</dbReference>
<evidence type="ECO:0000313" key="2">
    <source>
        <dbReference type="EMBL" id="SUI53332.1"/>
    </source>
</evidence>
<gene>
    <name evidence="2" type="ORF">NCTC10738_00770</name>
</gene>
<dbReference type="OrthoDB" id="5871517at2"/>
<evidence type="ECO:0000313" key="3">
    <source>
        <dbReference type="Proteomes" id="UP000254069"/>
    </source>
</evidence>
<dbReference type="EMBL" id="UGYO01000001">
    <property type="protein sequence ID" value="SUI53332.1"/>
    <property type="molecule type" value="Genomic_DNA"/>
</dbReference>
<sequence length="175" mass="20057">MSELLPELAGVEYWMLTDKIRYPKVMQLAYQHEAAPELADLFINSPFAYLMPQSPVIFRLRHDSSLLPIWQNDSLWRSSAVIFACQAGAFDTLKQHLLALLQPRILGRQTIFRYYSNQTLDPLYSELDADDRDTLLGPASALCWTSQQGEIRSLKHTPKAVESYSFNSAVFSKWI</sequence>
<dbReference type="Proteomes" id="UP000254069">
    <property type="component" value="Unassembled WGS sequence"/>
</dbReference>
<keyword evidence="3" id="KW-1185">Reference proteome</keyword>
<organism evidence="2 3">
    <name type="scientific">Shewanella algae</name>
    <dbReference type="NCBI Taxonomy" id="38313"/>
    <lineage>
        <taxon>Bacteria</taxon>
        <taxon>Pseudomonadati</taxon>
        <taxon>Pseudomonadota</taxon>
        <taxon>Gammaproteobacteria</taxon>
        <taxon>Alteromonadales</taxon>
        <taxon>Shewanellaceae</taxon>
        <taxon>Shewanella</taxon>
    </lineage>
</organism>
<accession>A0A1S2TH63</accession>